<organism evidence="3 4">
    <name type="scientific">Tothia fuscella</name>
    <dbReference type="NCBI Taxonomy" id="1048955"/>
    <lineage>
        <taxon>Eukaryota</taxon>
        <taxon>Fungi</taxon>
        <taxon>Dikarya</taxon>
        <taxon>Ascomycota</taxon>
        <taxon>Pezizomycotina</taxon>
        <taxon>Dothideomycetes</taxon>
        <taxon>Pleosporomycetidae</taxon>
        <taxon>Venturiales</taxon>
        <taxon>Cylindrosympodiaceae</taxon>
        <taxon>Tothia</taxon>
    </lineage>
</organism>
<dbReference type="InterPro" id="IPR057218">
    <property type="entry name" value="DUF7896"/>
</dbReference>
<feature type="domain" description="DUF7896" evidence="2">
    <location>
        <begin position="430"/>
        <end position="510"/>
    </location>
</feature>
<gene>
    <name evidence="3" type="ORF">EJ08DRAFT_285951</name>
</gene>
<proteinExistence type="predicted"/>
<dbReference type="EMBL" id="MU007012">
    <property type="protein sequence ID" value="KAF2435713.1"/>
    <property type="molecule type" value="Genomic_DNA"/>
</dbReference>
<dbReference type="Pfam" id="PF25438">
    <property type="entry name" value="DUF7896"/>
    <property type="match status" value="1"/>
</dbReference>
<accession>A0A9P4U451</accession>
<feature type="compositionally biased region" description="Basic and acidic residues" evidence="1">
    <location>
        <begin position="84"/>
        <end position="103"/>
    </location>
</feature>
<feature type="region of interest" description="Disordered" evidence="1">
    <location>
        <begin position="472"/>
        <end position="498"/>
    </location>
</feature>
<reference evidence="3" key="1">
    <citation type="journal article" date="2020" name="Stud. Mycol.">
        <title>101 Dothideomycetes genomes: a test case for predicting lifestyles and emergence of pathogens.</title>
        <authorList>
            <person name="Haridas S."/>
            <person name="Albert R."/>
            <person name="Binder M."/>
            <person name="Bloem J."/>
            <person name="Labutti K."/>
            <person name="Salamov A."/>
            <person name="Andreopoulos B."/>
            <person name="Baker S."/>
            <person name="Barry K."/>
            <person name="Bills G."/>
            <person name="Bluhm B."/>
            <person name="Cannon C."/>
            <person name="Castanera R."/>
            <person name="Culley D."/>
            <person name="Daum C."/>
            <person name="Ezra D."/>
            <person name="Gonzalez J."/>
            <person name="Henrissat B."/>
            <person name="Kuo A."/>
            <person name="Liang C."/>
            <person name="Lipzen A."/>
            <person name="Lutzoni F."/>
            <person name="Magnuson J."/>
            <person name="Mondo S."/>
            <person name="Nolan M."/>
            <person name="Ohm R."/>
            <person name="Pangilinan J."/>
            <person name="Park H.-J."/>
            <person name="Ramirez L."/>
            <person name="Alfaro M."/>
            <person name="Sun H."/>
            <person name="Tritt A."/>
            <person name="Yoshinaga Y."/>
            <person name="Zwiers L.-H."/>
            <person name="Turgeon B."/>
            <person name="Goodwin S."/>
            <person name="Spatafora J."/>
            <person name="Crous P."/>
            <person name="Grigoriev I."/>
        </authorList>
    </citation>
    <scope>NUCLEOTIDE SEQUENCE</scope>
    <source>
        <strain evidence="3">CBS 130266</strain>
    </source>
</reference>
<feature type="compositionally biased region" description="Polar residues" evidence="1">
    <location>
        <begin position="50"/>
        <end position="61"/>
    </location>
</feature>
<feature type="compositionally biased region" description="Polar residues" evidence="1">
    <location>
        <begin position="104"/>
        <end position="128"/>
    </location>
</feature>
<feature type="region of interest" description="Disordered" evidence="1">
    <location>
        <begin position="42"/>
        <end position="61"/>
    </location>
</feature>
<dbReference type="Proteomes" id="UP000800235">
    <property type="component" value="Unassembled WGS sequence"/>
</dbReference>
<dbReference type="PANTHER" id="PTHR42031:SF1">
    <property type="entry name" value="KEY LIME PATHOGENICITY PROTEIN"/>
    <property type="match status" value="1"/>
</dbReference>
<evidence type="ECO:0000256" key="1">
    <source>
        <dbReference type="SAM" id="MobiDB-lite"/>
    </source>
</evidence>
<name>A0A9P4U451_9PEZI</name>
<dbReference type="OrthoDB" id="5377599at2759"/>
<dbReference type="AlphaFoldDB" id="A0A9P4U451"/>
<keyword evidence="4" id="KW-1185">Reference proteome</keyword>
<sequence length="624" mass="69724">MEDPIALLHAAKAVFDQQYQHLPEEARRQKWSLMSSAVGTDVPRSMPMSPWSSTPNSNSISHALQMNRSTGLSVQSAPDMLSRDFKTSQHHERQRSSNYEHHSSSLMTGWQNGMESSYTDQPPSTSSAVKKRRRYPSLPKVVEGVLHDVPDYLAATKHVSNLRPTYSPSYPLVTPPYQDPSRLSVSDVSSQYTWGSPTDSSVASTPLTELSATNMSRNGSLQSDFSLANHSLPTALDMMRVHSDVSDFSMSSSHAEEVLKSITSFNSQDISRSQSFANATPYLSHSSHPSLAFPPFDAVNSTSSSQAPSCHVATFMQRSDSDQSVSSTSSNQCLSRSTQRHREQLVQQKNCHIAPKASKAVKVETHKMARVKSKDGTWKQVGVLPRKQQQIYQRPQHPKQYCLACDDHPDGFRGDHELQRHVNRAHSKTRKVWVCVDSSPDQKYLSNCKACRTQKRYGAYYNAAAHLRRAHFNPRKRGRKAKTEAEKRGGKGGGNWPPIEILKEKWMKEIEEDGTDESQPTPSETAVDADEDKQYSADLDSNDHAAVNTFTPNNFGRTTVDNLLDDSFNGSYIETDTSFMGFDLSCTQNLMSQATGVSNYYPQMGYDNTLQFEDSFQQQSTSGY</sequence>
<feature type="compositionally biased region" description="Low complexity" evidence="1">
    <location>
        <begin position="322"/>
        <end position="335"/>
    </location>
</feature>
<feature type="region of interest" description="Disordered" evidence="1">
    <location>
        <begin position="318"/>
        <end position="341"/>
    </location>
</feature>
<feature type="region of interest" description="Disordered" evidence="1">
    <location>
        <begin position="84"/>
        <end position="133"/>
    </location>
</feature>
<evidence type="ECO:0000259" key="2">
    <source>
        <dbReference type="Pfam" id="PF25438"/>
    </source>
</evidence>
<dbReference type="PANTHER" id="PTHR42031">
    <property type="entry name" value="KEY LIME PATHOGENICITY PROTEIN"/>
    <property type="match status" value="1"/>
</dbReference>
<protein>
    <recommendedName>
        <fullName evidence="2">DUF7896 domain-containing protein</fullName>
    </recommendedName>
</protein>
<evidence type="ECO:0000313" key="4">
    <source>
        <dbReference type="Proteomes" id="UP000800235"/>
    </source>
</evidence>
<comment type="caution">
    <text evidence="3">The sequence shown here is derived from an EMBL/GenBank/DDBJ whole genome shotgun (WGS) entry which is preliminary data.</text>
</comment>
<evidence type="ECO:0000313" key="3">
    <source>
        <dbReference type="EMBL" id="KAF2435713.1"/>
    </source>
</evidence>